<dbReference type="PROSITE" id="PS50011">
    <property type="entry name" value="PROTEIN_KINASE_DOM"/>
    <property type="match status" value="1"/>
</dbReference>
<accession>A0A8B7Z832</accession>
<proteinExistence type="predicted"/>
<dbReference type="OMA" id="NSKEPAC"/>
<organism evidence="3 4">
    <name type="scientific">Acanthaster planci</name>
    <name type="common">Crown-of-thorns starfish</name>
    <dbReference type="NCBI Taxonomy" id="133434"/>
    <lineage>
        <taxon>Eukaryota</taxon>
        <taxon>Metazoa</taxon>
        <taxon>Echinodermata</taxon>
        <taxon>Eleutherozoa</taxon>
        <taxon>Asterozoa</taxon>
        <taxon>Asteroidea</taxon>
        <taxon>Valvatacea</taxon>
        <taxon>Valvatida</taxon>
        <taxon>Acanthasteridae</taxon>
        <taxon>Acanthaster</taxon>
    </lineage>
</organism>
<evidence type="ECO:0000259" key="2">
    <source>
        <dbReference type="PROSITE" id="PS50011"/>
    </source>
</evidence>
<protein>
    <submittedName>
        <fullName evidence="4 5">Extracellular tyrosine-protein kinase PKDCC-like</fullName>
    </submittedName>
</protein>
<name>A0A8B7Z832_ACAPL</name>
<evidence type="ECO:0000256" key="1">
    <source>
        <dbReference type="SAM" id="Coils"/>
    </source>
</evidence>
<feature type="domain" description="Protein kinase" evidence="2">
    <location>
        <begin position="116"/>
        <end position="392"/>
    </location>
</feature>
<dbReference type="GO" id="GO:0001501">
    <property type="term" value="P:skeletal system development"/>
    <property type="evidence" value="ECO:0007669"/>
    <property type="project" value="TreeGrafter"/>
</dbReference>
<dbReference type="Pfam" id="PF07714">
    <property type="entry name" value="PK_Tyr_Ser-Thr"/>
    <property type="match status" value="1"/>
</dbReference>
<evidence type="ECO:0000313" key="5">
    <source>
        <dbReference type="RefSeq" id="XP_022101113.1"/>
    </source>
</evidence>
<keyword evidence="3" id="KW-1185">Reference proteome</keyword>
<dbReference type="GO" id="GO:0004715">
    <property type="term" value="F:non-membrane spanning protein tyrosine kinase activity"/>
    <property type="evidence" value="ECO:0007669"/>
    <property type="project" value="InterPro"/>
</dbReference>
<dbReference type="InterPro" id="IPR011009">
    <property type="entry name" value="Kinase-like_dom_sf"/>
</dbReference>
<gene>
    <name evidence="4 5 6 7" type="primary">LOC110984852</name>
</gene>
<dbReference type="InterPro" id="IPR042983">
    <property type="entry name" value="PKDCC"/>
</dbReference>
<dbReference type="RefSeq" id="XP_022101114.1">
    <property type="nucleotide sequence ID" value="XM_022245422.1"/>
</dbReference>
<dbReference type="InterPro" id="IPR001245">
    <property type="entry name" value="Ser-Thr/Tyr_kinase_cat_dom"/>
</dbReference>
<dbReference type="InterPro" id="IPR000719">
    <property type="entry name" value="Prot_kinase_dom"/>
</dbReference>
<evidence type="ECO:0000313" key="6">
    <source>
        <dbReference type="RefSeq" id="XP_022101114.1"/>
    </source>
</evidence>
<evidence type="ECO:0000313" key="4">
    <source>
        <dbReference type="RefSeq" id="XP_022101112.1"/>
    </source>
</evidence>
<dbReference type="RefSeq" id="XP_022101113.1">
    <property type="nucleotide sequence ID" value="XM_022245421.1"/>
</dbReference>
<dbReference type="RefSeq" id="XP_022101115.1">
    <property type="nucleotide sequence ID" value="XM_022245423.1"/>
</dbReference>
<dbReference type="SUPFAM" id="SSF56112">
    <property type="entry name" value="Protein kinase-like (PK-like)"/>
    <property type="match status" value="1"/>
</dbReference>
<dbReference type="GO" id="GO:0005524">
    <property type="term" value="F:ATP binding"/>
    <property type="evidence" value="ECO:0007669"/>
    <property type="project" value="InterPro"/>
</dbReference>
<dbReference type="RefSeq" id="XP_022101112.1">
    <property type="nucleotide sequence ID" value="XM_022245420.1"/>
</dbReference>
<dbReference type="PANTHER" id="PTHR46448">
    <property type="entry name" value="PROTEIN KINASE DOMAIN-CONTAINING PROTEIN"/>
    <property type="match status" value="1"/>
</dbReference>
<feature type="coiled-coil region" evidence="1">
    <location>
        <begin position="49"/>
        <end position="79"/>
    </location>
</feature>
<dbReference type="KEGG" id="aplc:110984852"/>
<dbReference type="AlphaFoldDB" id="A0A8B7Z832"/>
<reference evidence="4 5" key="1">
    <citation type="submission" date="2025-04" db="UniProtKB">
        <authorList>
            <consortium name="RefSeq"/>
        </authorList>
    </citation>
    <scope>IDENTIFICATION</scope>
</reference>
<sequence>MRTFYFNPNLRWLVLGALAFLPFFLLLRSMAVSAPDEEAAADRVSNDRVQQLEEAVVELQKQLAEEKDLEKDLMETLQKYKKVIVKRSRAPATGASLPNGGPSEEKFLDCQAIDRIQITQQVAQGHSKVVQEGKLGDKHYAVKSTSYDVKIVKDCVQGGTYKKKEDCFILGTYQVLKEAMMLKQLQHPNIVRLLGLCVRSENSSPIIHERGVTVIEELGSPVFLRDLTDMDFRAKIEVCLDLARLLQYLADSPMGSVAITDWRDEQFVFVGGQLKIADVDGLNSKEPACNKDMKCLINNMPYGIRCAKNMECPGTNARTNLLQARTHFLDPMLGNGIPVECLAKTTALLTDVQNNKLDAEDLVDRLEDLLKFVDTVTKLPPLEVERGQEDYY</sequence>
<dbReference type="OrthoDB" id="4062651at2759"/>
<dbReference type="InterPro" id="IPR020635">
    <property type="entry name" value="Tyr_kinase_cat_dom"/>
</dbReference>
<evidence type="ECO:0000313" key="3">
    <source>
        <dbReference type="Proteomes" id="UP000694845"/>
    </source>
</evidence>
<evidence type="ECO:0000313" key="7">
    <source>
        <dbReference type="RefSeq" id="XP_022101115.1"/>
    </source>
</evidence>
<dbReference type="SMART" id="SM00219">
    <property type="entry name" value="TyrKc"/>
    <property type="match status" value="1"/>
</dbReference>
<keyword evidence="1" id="KW-0175">Coiled coil</keyword>
<dbReference type="GO" id="GO:0005576">
    <property type="term" value="C:extracellular region"/>
    <property type="evidence" value="ECO:0007669"/>
    <property type="project" value="TreeGrafter"/>
</dbReference>
<dbReference type="Gene3D" id="1.10.510.10">
    <property type="entry name" value="Transferase(Phosphotransferase) domain 1"/>
    <property type="match status" value="1"/>
</dbReference>
<dbReference type="PANTHER" id="PTHR46448:SF1">
    <property type="entry name" value="PROTEIN KINASE DOMAIN-CONTAINING PROTEIN"/>
    <property type="match status" value="1"/>
</dbReference>
<dbReference type="GeneID" id="110984852"/>
<dbReference type="Proteomes" id="UP000694845">
    <property type="component" value="Unplaced"/>
</dbReference>